<evidence type="ECO:0000256" key="1">
    <source>
        <dbReference type="ARBA" id="ARBA00022448"/>
    </source>
</evidence>
<protein>
    <submittedName>
        <fullName evidence="5">Multidrug ABC transporter ATP-binding protein</fullName>
    </submittedName>
</protein>
<dbReference type="CDD" id="cd03230">
    <property type="entry name" value="ABC_DR_subfamily_A"/>
    <property type="match status" value="1"/>
</dbReference>
<dbReference type="RefSeq" id="WP_073539251.1">
    <property type="nucleotide sequence ID" value="NZ_CP018335.1"/>
</dbReference>
<reference evidence="5 6" key="1">
    <citation type="submission" date="2016-12" db="EMBL/GenBank/DDBJ databases">
        <title>Complete genome sequence of Clostridium kluyveri JZZ isolated from the pit mud of a Chinese flavor liquor-making factory.</title>
        <authorList>
            <person name="Wang Y."/>
        </authorList>
    </citation>
    <scope>NUCLEOTIDE SEQUENCE [LARGE SCALE GENOMIC DNA]</scope>
    <source>
        <strain evidence="5 6">JZZ</strain>
    </source>
</reference>
<dbReference type="EMBL" id="CP018335">
    <property type="protein sequence ID" value="APM39633.1"/>
    <property type="molecule type" value="Genomic_DNA"/>
</dbReference>
<dbReference type="InterPro" id="IPR003439">
    <property type="entry name" value="ABC_transporter-like_ATP-bd"/>
</dbReference>
<dbReference type="SUPFAM" id="SSF52540">
    <property type="entry name" value="P-loop containing nucleoside triphosphate hydrolases"/>
    <property type="match status" value="1"/>
</dbReference>
<accession>A0A1L5F9I7</accession>
<dbReference type="InterPro" id="IPR027417">
    <property type="entry name" value="P-loop_NTPase"/>
</dbReference>
<evidence type="ECO:0000256" key="2">
    <source>
        <dbReference type="ARBA" id="ARBA00022741"/>
    </source>
</evidence>
<dbReference type="AlphaFoldDB" id="A0A1L5F9I7"/>
<dbReference type="InterPro" id="IPR003593">
    <property type="entry name" value="AAA+_ATPase"/>
</dbReference>
<keyword evidence="1" id="KW-0813">Transport</keyword>
<dbReference type="PANTHER" id="PTHR42939:SF1">
    <property type="entry name" value="ABC TRANSPORTER ATP-BINDING PROTEIN ALBC-RELATED"/>
    <property type="match status" value="1"/>
</dbReference>
<dbReference type="PROSITE" id="PS50893">
    <property type="entry name" value="ABC_TRANSPORTER_2"/>
    <property type="match status" value="1"/>
</dbReference>
<proteinExistence type="predicted"/>
<dbReference type="Proteomes" id="UP000184604">
    <property type="component" value="Chromosome"/>
</dbReference>
<dbReference type="Pfam" id="PF00005">
    <property type="entry name" value="ABC_tran"/>
    <property type="match status" value="1"/>
</dbReference>
<gene>
    <name evidence="5" type="ORF">BS101_13225</name>
</gene>
<dbReference type="GO" id="GO:0016887">
    <property type="term" value="F:ATP hydrolysis activity"/>
    <property type="evidence" value="ECO:0007669"/>
    <property type="project" value="InterPro"/>
</dbReference>
<feature type="domain" description="ABC transporter" evidence="4">
    <location>
        <begin position="5"/>
        <end position="227"/>
    </location>
</feature>
<dbReference type="OrthoDB" id="9804819at2"/>
<evidence type="ECO:0000256" key="3">
    <source>
        <dbReference type="ARBA" id="ARBA00022840"/>
    </source>
</evidence>
<dbReference type="PANTHER" id="PTHR42939">
    <property type="entry name" value="ABC TRANSPORTER ATP-BINDING PROTEIN ALBC-RELATED"/>
    <property type="match status" value="1"/>
</dbReference>
<keyword evidence="3 5" id="KW-0067">ATP-binding</keyword>
<evidence type="ECO:0000313" key="6">
    <source>
        <dbReference type="Proteomes" id="UP000184604"/>
    </source>
</evidence>
<evidence type="ECO:0000259" key="4">
    <source>
        <dbReference type="PROSITE" id="PS50893"/>
    </source>
</evidence>
<dbReference type="Gene3D" id="3.40.50.300">
    <property type="entry name" value="P-loop containing nucleotide triphosphate hydrolases"/>
    <property type="match status" value="1"/>
</dbReference>
<dbReference type="InterPro" id="IPR051782">
    <property type="entry name" value="ABC_Transporter_VariousFunc"/>
</dbReference>
<name>A0A1L5F9I7_CLOKL</name>
<keyword evidence="2" id="KW-0547">Nucleotide-binding</keyword>
<dbReference type="SMART" id="SM00382">
    <property type="entry name" value="AAA"/>
    <property type="match status" value="1"/>
</dbReference>
<organism evidence="5 6">
    <name type="scientific">Clostridium kluyveri</name>
    <dbReference type="NCBI Taxonomy" id="1534"/>
    <lineage>
        <taxon>Bacteria</taxon>
        <taxon>Bacillati</taxon>
        <taxon>Bacillota</taxon>
        <taxon>Clostridia</taxon>
        <taxon>Eubacteriales</taxon>
        <taxon>Clostridiaceae</taxon>
        <taxon>Clostridium</taxon>
    </lineage>
</organism>
<sequence>MEPLLKCKDLKKSYFRKSALNGLNLEVEEGKITGLLGPNGSGKTTFLKIAAGILKQSSGEILIDGNKPGVKTKSEVSYLPDKDYIFKWMRINDAIDFFKDMYDDFDKNRALELLKFMNLEEDSKVKTLSRGMCEKFYLTLVLSRKAKLYVLDEPLGGVDPVTREKILDAILENYTENSSIVITTHLVSDIERLFDDVAFISEGKIILSGNAEELRAERKMSIDEIYREVFSNV</sequence>
<evidence type="ECO:0000313" key="5">
    <source>
        <dbReference type="EMBL" id="APM39633.1"/>
    </source>
</evidence>
<dbReference type="GO" id="GO:0005524">
    <property type="term" value="F:ATP binding"/>
    <property type="evidence" value="ECO:0007669"/>
    <property type="project" value="UniProtKB-KW"/>
</dbReference>